<reference evidence="2 3" key="1">
    <citation type="journal article" date="2013" name="Mar. Genomics">
        <title>Expression of sulfatases in Rhodopirellula baltica and the diversity of sulfatases in the genus Rhodopirellula.</title>
        <authorList>
            <person name="Wegner C.E."/>
            <person name="Richter-Heitmann T."/>
            <person name="Klindworth A."/>
            <person name="Klockow C."/>
            <person name="Richter M."/>
            <person name="Achstetter T."/>
            <person name="Glockner F.O."/>
            <person name="Harder J."/>
        </authorList>
    </citation>
    <scope>NUCLEOTIDE SEQUENCE [LARGE SCALE GENOMIC DNA]</scope>
    <source>
        <strain evidence="2 3">SH28</strain>
    </source>
</reference>
<protein>
    <submittedName>
        <fullName evidence="2">Uncharacterized protein</fullName>
    </submittedName>
</protein>
<evidence type="ECO:0000313" key="3">
    <source>
        <dbReference type="Proteomes" id="UP000007993"/>
    </source>
</evidence>
<accession>K5DMG9</accession>
<sequence length="48" mass="4800">MRAPGSAHPQLAGFQSTQTQSAAQRFGPSGGEMVEGTGSGDSLFVCTG</sequence>
<evidence type="ECO:0000313" key="2">
    <source>
        <dbReference type="EMBL" id="EKK04079.1"/>
    </source>
</evidence>
<proteinExistence type="predicted"/>
<dbReference type="AlphaFoldDB" id="K5DMG9"/>
<dbReference type="PATRIC" id="fig|993517.3.peg.897"/>
<feature type="region of interest" description="Disordered" evidence="1">
    <location>
        <begin position="1"/>
        <end position="48"/>
    </location>
</feature>
<organism evidence="2 3">
    <name type="scientific">Rhodopirellula baltica SH28</name>
    <dbReference type="NCBI Taxonomy" id="993517"/>
    <lineage>
        <taxon>Bacteria</taxon>
        <taxon>Pseudomonadati</taxon>
        <taxon>Planctomycetota</taxon>
        <taxon>Planctomycetia</taxon>
        <taxon>Pirellulales</taxon>
        <taxon>Pirellulaceae</taxon>
        <taxon>Rhodopirellula</taxon>
    </lineage>
</organism>
<dbReference type="Proteomes" id="UP000007993">
    <property type="component" value="Unassembled WGS sequence"/>
</dbReference>
<gene>
    <name evidence="2" type="ORF">RBSH_00820</name>
</gene>
<name>K5DMG9_RHOBT</name>
<feature type="compositionally biased region" description="Polar residues" evidence="1">
    <location>
        <begin position="13"/>
        <end position="23"/>
    </location>
</feature>
<dbReference type="EMBL" id="AMCW01000018">
    <property type="protein sequence ID" value="EKK04079.1"/>
    <property type="molecule type" value="Genomic_DNA"/>
</dbReference>
<evidence type="ECO:0000256" key="1">
    <source>
        <dbReference type="SAM" id="MobiDB-lite"/>
    </source>
</evidence>
<comment type="caution">
    <text evidence="2">The sequence shown here is derived from an EMBL/GenBank/DDBJ whole genome shotgun (WGS) entry which is preliminary data.</text>
</comment>